<dbReference type="InterPro" id="IPR016706">
    <property type="entry name" value="Cleav_polyA_spec_factor_su5"/>
</dbReference>
<comment type="similarity">
    <text evidence="1 5">Belongs to the Nudix hydrolase family. CPSF5 subfamily.</text>
</comment>
<keyword evidence="7" id="KW-1185">Reference proteome</keyword>
<dbReference type="Pfam" id="PF13869">
    <property type="entry name" value="NUDIX_2"/>
    <property type="match status" value="1"/>
</dbReference>
<accession>A0A177AW15</accession>
<comment type="subunit">
    <text evidence="5">Homodimer (via N- and C-terminus); binds RNA as homodimer. Component of the cleavage factor Im (CFIm) complex.</text>
</comment>
<evidence type="ECO:0000313" key="7">
    <source>
        <dbReference type="Proteomes" id="UP000078046"/>
    </source>
</evidence>
<gene>
    <name evidence="6" type="ORF">A3Q56_06099</name>
</gene>
<comment type="function">
    <text evidence="5">Component of the cleavage factor Im (CFIm) complex that functions as an activator of the pre-mRNA 3'-end cleavage and polyadenylation processing required for the maturation of pre-mRNA into functional mRNAs. CFIm contributes to the recruitment of multiprotein complexes on specific sequences on the pre-mRNA 3'-end, so called cleavage and polyadenylation signals (pA signals). Most pre-mRNAs contain multiple pA signals, resulting in alternative cleavage and polyadenylation (APA) producing mRNAs with variable 3'-end formation. The CFIm complex acts as a key regulator of cleavage and polyadenylation site choice during APA through its binding to 5'-UGUA-3' elements localized in the 3'-untranslated region (UTR) for a huge number of pre-mRNAs.</text>
</comment>
<keyword evidence="5" id="KW-0963">Cytoplasm</keyword>
<dbReference type="GO" id="GO:0031124">
    <property type="term" value="P:mRNA 3'-end processing"/>
    <property type="evidence" value="ECO:0007669"/>
    <property type="project" value="InterPro"/>
</dbReference>
<sequence>MRFPLSHFTFGVKDALYEKDSSVSARFQRMRGEYETMGMRRSTEGVLVVHENRLPHILLLQLGNTFFKLPGGELMANEDPRTGLKRLLDETIGRQDGVPMNWKIDHCISTWWRPNFDASQYPYIPAHVTKPKEMKIIYMVELPDRAVFAVPKNYKLVAAPLFEIYDNGPGYGPIIATLPQTISRTS</sequence>
<evidence type="ECO:0000256" key="3">
    <source>
        <dbReference type="ARBA" id="ARBA00022884"/>
    </source>
</evidence>
<evidence type="ECO:0000256" key="5">
    <source>
        <dbReference type="PIRNR" id="PIRNR017888"/>
    </source>
</evidence>
<keyword evidence="4 5" id="KW-0539">Nucleus</keyword>
<dbReference type="GO" id="GO:0005849">
    <property type="term" value="C:mRNA cleavage factor complex"/>
    <property type="evidence" value="ECO:0007669"/>
    <property type="project" value="UniProtKB-UniRule"/>
</dbReference>
<name>A0A177AW15_9BILA</name>
<evidence type="ECO:0000256" key="1">
    <source>
        <dbReference type="ARBA" id="ARBA00009710"/>
    </source>
</evidence>
<comment type="caution">
    <text evidence="6">The sequence shown here is derived from an EMBL/GenBank/DDBJ whole genome shotgun (WGS) entry which is preliminary data.</text>
</comment>
<dbReference type="SUPFAM" id="SSF55811">
    <property type="entry name" value="Nudix"/>
    <property type="match status" value="1"/>
</dbReference>
<dbReference type="FunFam" id="3.90.79.10:FF:000020">
    <property type="entry name" value="Pre-mRNA cleavage factor Im subunit 2"/>
    <property type="match status" value="1"/>
</dbReference>
<dbReference type="PANTHER" id="PTHR13047">
    <property type="entry name" value="PRE-MRNA CLEAVAGE FACTOR IM, 25KD SUBUNIT"/>
    <property type="match status" value="1"/>
</dbReference>
<dbReference type="Proteomes" id="UP000078046">
    <property type="component" value="Unassembled WGS sequence"/>
</dbReference>
<comment type="subcellular location">
    <subcellularLocation>
        <location evidence="5">Nucleus</location>
    </subcellularLocation>
    <subcellularLocation>
        <location evidence="5">Cytoplasm</location>
    </subcellularLocation>
</comment>
<dbReference type="EMBL" id="LWCA01001012">
    <property type="protein sequence ID" value="OAF66175.1"/>
    <property type="molecule type" value="Genomic_DNA"/>
</dbReference>
<dbReference type="GO" id="GO:0005737">
    <property type="term" value="C:cytoplasm"/>
    <property type="evidence" value="ECO:0007669"/>
    <property type="project" value="UniProtKB-SubCell"/>
</dbReference>
<dbReference type="OrthoDB" id="277288at2759"/>
<dbReference type="InterPro" id="IPR015797">
    <property type="entry name" value="NUDIX_hydrolase-like_dom_sf"/>
</dbReference>
<keyword evidence="2 5" id="KW-0507">mRNA processing</keyword>
<evidence type="ECO:0000256" key="2">
    <source>
        <dbReference type="ARBA" id="ARBA00022664"/>
    </source>
</evidence>
<reference evidence="6 7" key="1">
    <citation type="submission" date="2016-04" db="EMBL/GenBank/DDBJ databases">
        <title>The genome of Intoshia linei affirms orthonectids as highly simplified spiralians.</title>
        <authorList>
            <person name="Mikhailov K.V."/>
            <person name="Slusarev G.S."/>
            <person name="Nikitin M.A."/>
            <person name="Logacheva M.D."/>
            <person name="Penin A."/>
            <person name="Aleoshin V."/>
            <person name="Panchin Y.V."/>
        </authorList>
    </citation>
    <scope>NUCLEOTIDE SEQUENCE [LARGE SCALE GENOMIC DNA]</scope>
    <source>
        <strain evidence="6">Intl2013</strain>
        <tissue evidence="6">Whole animal</tissue>
    </source>
</reference>
<keyword evidence="3 5" id="KW-0694">RNA-binding</keyword>
<protein>
    <recommendedName>
        <fullName evidence="5">Cleavage and polyadenylation specificity factor subunit 5</fullName>
    </recommendedName>
</protein>
<proteinExistence type="inferred from homology"/>
<dbReference type="Gene3D" id="3.90.79.10">
    <property type="entry name" value="Nucleoside Triphosphate Pyrophosphohydrolase"/>
    <property type="match status" value="1"/>
</dbReference>
<evidence type="ECO:0000256" key="4">
    <source>
        <dbReference type="ARBA" id="ARBA00023242"/>
    </source>
</evidence>
<evidence type="ECO:0000313" key="6">
    <source>
        <dbReference type="EMBL" id="OAF66175.1"/>
    </source>
</evidence>
<dbReference type="GO" id="GO:0003729">
    <property type="term" value="F:mRNA binding"/>
    <property type="evidence" value="ECO:0007669"/>
    <property type="project" value="UniProtKB-UniRule"/>
</dbReference>
<organism evidence="6 7">
    <name type="scientific">Intoshia linei</name>
    <dbReference type="NCBI Taxonomy" id="1819745"/>
    <lineage>
        <taxon>Eukaryota</taxon>
        <taxon>Metazoa</taxon>
        <taxon>Spiralia</taxon>
        <taxon>Lophotrochozoa</taxon>
        <taxon>Mesozoa</taxon>
        <taxon>Orthonectida</taxon>
        <taxon>Rhopaluridae</taxon>
        <taxon>Intoshia</taxon>
    </lineage>
</organism>
<dbReference type="CDD" id="cd18871">
    <property type="entry name" value="NUDIX_Cfim25_Nudt21"/>
    <property type="match status" value="1"/>
</dbReference>
<dbReference type="PIRSF" id="PIRSF017888">
    <property type="entry name" value="CPSF-25"/>
    <property type="match status" value="1"/>
</dbReference>
<dbReference type="AlphaFoldDB" id="A0A177AW15"/>